<protein>
    <recommendedName>
        <fullName evidence="4">ABC transporter permease</fullName>
    </recommendedName>
</protein>
<evidence type="ECO:0000313" key="3">
    <source>
        <dbReference type="Proteomes" id="UP001239169"/>
    </source>
</evidence>
<keyword evidence="3" id="KW-1185">Reference proteome</keyword>
<dbReference type="InterPro" id="IPR052536">
    <property type="entry name" value="ABC-4_Integral_Memb_Prot"/>
</dbReference>
<keyword evidence="1" id="KW-0812">Transmembrane</keyword>
<dbReference type="PANTHER" id="PTHR46795">
    <property type="entry name" value="ABC TRANSPORTER PERMEASE-RELATED-RELATED"/>
    <property type="match status" value="1"/>
</dbReference>
<keyword evidence="1" id="KW-0472">Membrane</keyword>
<dbReference type="PANTHER" id="PTHR46795:SF3">
    <property type="entry name" value="ABC TRANSPORTER PERMEASE"/>
    <property type="match status" value="1"/>
</dbReference>
<feature type="transmembrane region" description="Helical" evidence="1">
    <location>
        <begin position="111"/>
        <end position="134"/>
    </location>
</feature>
<evidence type="ECO:0008006" key="4">
    <source>
        <dbReference type="Google" id="ProtNLM"/>
    </source>
</evidence>
<feature type="transmembrane region" description="Helical" evidence="1">
    <location>
        <begin position="27"/>
        <end position="52"/>
    </location>
</feature>
<keyword evidence="1" id="KW-1133">Transmembrane helix</keyword>
<organism evidence="2 3">
    <name type="scientific">Paraclostridium bifermentans</name>
    <name type="common">Clostridium bifermentans</name>
    <dbReference type="NCBI Taxonomy" id="1490"/>
    <lineage>
        <taxon>Bacteria</taxon>
        <taxon>Bacillati</taxon>
        <taxon>Bacillota</taxon>
        <taxon>Clostridia</taxon>
        <taxon>Peptostreptococcales</taxon>
        <taxon>Peptostreptococcaceae</taxon>
        <taxon>Paraclostridium</taxon>
    </lineage>
</organism>
<proteinExistence type="predicted"/>
<gene>
    <name evidence="2" type="ORF">QJS64_05525</name>
</gene>
<accession>A0ABY8R4V6</accession>
<name>A0ABY8R4V6_PARBF</name>
<dbReference type="Proteomes" id="UP001239169">
    <property type="component" value="Chromosome"/>
</dbReference>
<reference evidence="2 3" key="1">
    <citation type="submission" date="2023-04" db="EMBL/GenBank/DDBJ databases">
        <title>Bacteria Genome Submission.</title>
        <authorList>
            <person name="Isaac P."/>
        </authorList>
    </citation>
    <scope>NUCLEOTIDE SEQUENCE [LARGE SCALE GENOMIC DNA]</scope>
    <source>
        <strain evidence="2 3">SampleS7P1</strain>
    </source>
</reference>
<sequence length="147" mass="16690">MNNKKPSANLALSYYSVFKDEFTNSGIMVFIGVFVGLVFLVCTGSVIFFKLLSEAQDEVPRYTILKKVGVDEEDIKASVYKQVGFNFFLPLVLGSAHSIVANYVICDLFGQSLIIVMMWTLIPYLTIYIAYYLITSKFYFNIVNKQN</sequence>
<dbReference type="EMBL" id="CP124685">
    <property type="protein sequence ID" value="WGX76594.1"/>
    <property type="molecule type" value="Genomic_DNA"/>
</dbReference>
<feature type="transmembrane region" description="Helical" evidence="1">
    <location>
        <begin position="85"/>
        <end position="105"/>
    </location>
</feature>
<evidence type="ECO:0000256" key="1">
    <source>
        <dbReference type="SAM" id="Phobius"/>
    </source>
</evidence>
<evidence type="ECO:0000313" key="2">
    <source>
        <dbReference type="EMBL" id="WGX76594.1"/>
    </source>
</evidence>